<proteinExistence type="predicted"/>
<gene>
    <name evidence="1" type="ORF">LF1_35930</name>
</gene>
<name>A0A5B1CMN9_9BACT</name>
<reference evidence="1 2" key="1">
    <citation type="submission" date="2019-08" db="EMBL/GenBank/DDBJ databases">
        <title>Deep-cultivation of Planctomycetes and their phenomic and genomic characterization uncovers novel biology.</title>
        <authorList>
            <person name="Wiegand S."/>
            <person name="Jogler M."/>
            <person name="Boedeker C."/>
            <person name="Pinto D."/>
            <person name="Vollmers J."/>
            <person name="Rivas-Marin E."/>
            <person name="Kohn T."/>
            <person name="Peeters S.H."/>
            <person name="Heuer A."/>
            <person name="Rast P."/>
            <person name="Oberbeckmann S."/>
            <person name="Bunk B."/>
            <person name="Jeske O."/>
            <person name="Meyerdierks A."/>
            <person name="Storesund J.E."/>
            <person name="Kallscheuer N."/>
            <person name="Luecker S."/>
            <person name="Lage O.M."/>
            <person name="Pohl T."/>
            <person name="Merkel B.J."/>
            <person name="Hornburger P."/>
            <person name="Mueller R.-W."/>
            <person name="Bruemmer F."/>
            <person name="Labrenz M."/>
            <person name="Spormann A.M."/>
            <person name="Op Den Camp H."/>
            <person name="Overmann J."/>
            <person name="Amann R."/>
            <person name="Jetten M.S.M."/>
            <person name="Mascher T."/>
            <person name="Medema M.H."/>
            <person name="Devos D.P."/>
            <person name="Kaster A.-K."/>
            <person name="Ovreas L."/>
            <person name="Rohde M."/>
            <person name="Galperin M.Y."/>
            <person name="Jogler C."/>
        </authorList>
    </citation>
    <scope>NUCLEOTIDE SEQUENCE [LARGE SCALE GENOMIC DNA]</scope>
    <source>
        <strain evidence="1 2">LF1</strain>
    </source>
</reference>
<dbReference type="AlphaFoldDB" id="A0A5B1CMN9"/>
<evidence type="ECO:0000313" key="2">
    <source>
        <dbReference type="Proteomes" id="UP000322699"/>
    </source>
</evidence>
<dbReference type="EMBL" id="VRLW01000001">
    <property type="protein sequence ID" value="KAA1261049.1"/>
    <property type="molecule type" value="Genomic_DNA"/>
</dbReference>
<keyword evidence="2" id="KW-1185">Reference proteome</keyword>
<protein>
    <submittedName>
        <fullName evidence="1">Uncharacterized protein</fullName>
    </submittedName>
</protein>
<evidence type="ECO:0000313" key="1">
    <source>
        <dbReference type="EMBL" id="KAA1261049.1"/>
    </source>
</evidence>
<accession>A0A5B1CMN9</accession>
<organism evidence="1 2">
    <name type="scientific">Rubripirellula obstinata</name>
    <dbReference type="NCBI Taxonomy" id="406547"/>
    <lineage>
        <taxon>Bacteria</taxon>
        <taxon>Pseudomonadati</taxon>
        <taxon>Planctomycetota</taxon>
        <taxon>Planctomycetia</taxon>
        <taxon>Pirellulales</taxon>
        <taxon>Pirellulaceae</taxon>
        <taxon>Rubripirellula</taxon>
    </lineage>
</organism>
<sequence length="44" mass="4740">MTKQENTLKALSASLIADRGILVPFEGCGKMKVESAIWVDLSST</sequence>
<comment type="caution">
    <text evidence="1">The sequence shown here is derived from an EMBL/GenBank/DDBJ whole genome shotgun (WGS) entry which is preliminary data.</text>
</comment>
<dbReference type="Proteomes" id="UP000322699">
    <property type="component" value="Unassembled WGS sequence"/>
</dbReference>